<reference evidence="2" key="1">
    <citation type="journal article" date="2021" name="Nat. Commun.">
        <title>Genetic determinants of endophytism in the Arabidopsis root mycobiome.</title>
        <authorList>
            <person name="Mesny F."/>
            <person name="Miyauchi S."/>
            <person name="Thiergart T."/>
            <person name="Pickel B."/>
            <person name="Atanasova L."/>
            <person name="Karlsson M."/>
            <person name="Huettel B."/>
            <person name="Barry K.W."/>
            <person name="Haridas S."/>
            <person name="Chen C."/>
            <person name="Bauer D."/>
            <person name="Andreopoulos W."/>
            <person name="Pangilinan J."/>
            <person name="LaButti K."/>
            <person name="Riley R."/>
            <person name="Lipzen A."/>
            <person name="Clum A."/>
            <person name="Drula E."/>
            <person name="Henrissat B."/>
            <person name="Kohler A."/>
            <person name="Grigoriev I.V."/>
            <person name="Martin F.M."/>
            <person name="Hacquard S."/>
        </authorList>
    </citation>
    <scope>NUCLEOTIDE SEQUENCE</scope>
    <source>
        <strain evidence="2">MPI-SDFR-AT-0120</strain>
    </source>
</reference>
<keyword evidence="3" id="KW-1185">Reference proteome</keyword>
<sequence length="501" mass="55863">MSQIYLEYYRLLAKMAKDVSHSVKIDVHPTEWESSPESECFAIDLMGHLMPKVYVQVVEIFSLPENTDVEATIKSMVSGLEFALSQYPVLCGALRSDDSNGEMWVEKKRVSTVSLYVKHMTGEDEFPSFEELEKKDFAANRLASSKLIPECAIQKPMYSPLGNNEAEIPMAIFQISLIRGGLVLGLAVHHVLSDVTGCDGFLTTWAQNSTSASRGEAFSPVEEPFTFKGSALDVPKPTAEEAEKLKNAYPVIKVGTGPPSLPPADFKMPDIVCQMFHFPKSKAEALKDRLSKDVTEGWISKYDAFLALLWSRATIARLPLLQPDLDSDVTLMHAVDTRKYWDPPLPEHFLGNGAWGARCQPLSIKDVIAPDNIAQLATRIRASIKELSPDYLHGLLQWTASVEDKRHFVFDHHAFMGMDFGGTSWAGMSAYEKHDFGFGCPKALRWPKPQHDGFVFVFPSRAAQMPAAADEGIELCVCLEKSCMERLMKDEMLLTYAEPRG</sequence>
<dbReference type="Proteomes" id="UP000813461">
    <property type="component" value="Unassembled WGS sequence"/>
</dbReference>
<evidence type="ECO:0000313" key="2">
    <source>
        <dbReference type="EMBL" id="KAH7083986.1"/>
    </source>
</evidence>
<dbReference type="GO" id="GO:0016740">
    <property type="term" value="F:transferase activity"/>
    <property type="evidence" value="ECO:0007669"/>
    <property type="project" value="UniProtKB-KW"/>
</dbReference>
<name>A0A8K0R2M6_9PLEO</name>
<dbReference type="PANTHER" id="PTHR31896:SF13">
    <property type="entry name" value="TRICHOTHECENE 3-O-ACETYLTRANSFERASE"/>
    <property type="match status" value="1"/>
</dbReference>
<comment type="caution">
    <text evidence="2">The sequence shown here is derived from an EMBL/GenBank/DDBJ whole genome shotgun (WGS) entry which is preliminary data.</text>
</comment>
<dbReference type="Gene3D" id="3.30.559.10">
    <property type="entry name" value="Chloramphenicol acetyltransferase-like domain"/>
    <property type="match status" value="2"/>
</dbReference>
<evidence type="ECO:0000313" key="3">
    <source>
        <dbReference type="Proteomes" id="UP000813461"/>
    </source>
</evidence>
<dbReference type="InterPro" id="IPR023213">
    <property type="entry name" value="CAT-like_dom_sf"/>
</dbReference>
<dbReference type="Pfam" id="PF02458">
    <property type="entry name" value="Transferase"/>
    <property type="match status" value="1"/>
</dbReference>
<proteinExistence type="predicted"/>
<keyword evidence="1 2" id="KW-0808">Transferase</keyword>
<protein>
    <submittedName>
        <fullName evidence="2">Transferase family-domain-containing protein</fullName>
    </submittedName>
</protein>
<evidence type="ECO:0000256" key="1">
    <source>
        <dbReference type="ARBA" id="ARBA00022679"/>
    </source>
</evidence>
<dbReference type="OrthoDB" id="1862401at2759"/>
<dbReference type="EMBL" id="JAGMVJ010000013">
    <property type="protein sequence ID" value="KAH7083986.1"/>
    <property type="molecule type" value="Genomic_DNA"/>
</dbReference>
<dbReference type="AlphaFoldDB" id="A0A8K0R2M6"/>
<accession>A0A8K0R2M6</accession>
<organism evidence="2 3">
    <name type="scientific">Paraphoma chrysanthemicola</name>
    <dbReference type="NCBI Taxonomy" id="798071"/>
    <lineage>
        <taxon>Eukaryota</taxon>
        <taxon>Fungi</taxon>
        <taxon>Dikarya</taxon>
        <taxon>Ascomycota</taxon>
        <taxon>Pezizomycotina</taxon>
        <taxon>Dothideomycetes</taxon>
        <taxon>Pleosporomycetidae</taxon>
        <taxon>Pleosporales</taxon>
        <taxon>Pleosporineae</taxon>
        <taxon>Phaeosphaeriaceae</taxon>
        <taxon>Paraphoma</taxon>
    </lineage>
</organism>
<gene>
    <name evidence="2" type="ORF">FB567DRAFT_530378</name>
</gene>
<dbReference type="InterPro" id="IPR051283">
    <property type="entry name" value="Sec_Metabolite_Acyltrans"/>
</dbReference>
<dbReference type="PANTHER" id="PTHR31896">
    <property type="entry name" value="FAMILY REGULATORY PROTEIN, PUTATIVE (AFU_ORTHOLOGUE AFUA_3G14730)-RELATED"/>
    <property type="match status" value="1"/>
</dbReference>